<evidence type="ECO:0000313" key="3">
    <source>
        <dbReference type="EMBL" id="AZQ76004.1"/>
    </source>
</evidence>
<dbReference type="KEGG" id="flh:EJ997_00350"/>
<reference evidence="3 4" key="1">
    <citation type="submission" date="2018-12" db="EMBL/GenBank/DDBJ databases">
        <title>Complete genome sequence of Flaviflexus sp. H23T48.</title>
        <authorList>
            <person name="Bae J.-W."/>
            <person name="Lee J.-Y."/>
        </authorList>
    </citation>
    <scope>NUCLEOTIDE SEQUENCE [LARGE SCALE GENOMIC DNA]</scope>
    <source>
        <strain evidence="3 4">H23T48</strain>
    </source>
</reference>
<evidence type="ECO:0000256" key="1">
    <source>
        <dbReference type="SAM" id="Phobius"/>
    </source>
</evidence>
<evidence type="ECO:0000259" key="2">
    <source>
        <dbReference type="Pfam" id="PF14258"/>
    </source>
</evidence>
<protein>
    <submittedName>
        <fullName evidence="3">DUF4350 domain-containing protein</fullName>
    </submittedName>
</protein>
<gene>
    <name evidence="3" type="ORF">EJ997_00350</name>
</gene>
<dbReference type="Pfam" id="PF14258">
    <property type="entry name" value="DUF4350"/>
    <property type="match status" value="1"/>
</dbReference>
<organism evidence="3 4">
    <name type="scientific">Flaviflexus ciconiae</name>
    <dbReference type="NCBI Taxonomy" id="2496867"/>
    <lineage>
        <taxon>Bacteria</taxon>
        <taxon>Bacillati</taxon>
        <taxon>Actinomycetota</taxon>
        <taxon>Actinomycetes</taxon>
        <taxon>Actinomycetales</taxon>
        <taxon>Actinomycetaceae</taxon>
        <taxon>Flaviflexus</taxon>
    </lineage>
</organism>
<proteinExistence type="predicted"/>
<name>A0A3S9PUI1_9ACTO</name>
<dbReference type="AlphaFoldDB" id="A0A3S9PUI1"/>
<feature type="transmembrane region" description="Helical" evidence="1">
    <location>
        <begin position="30"/>
        <end position="50"/>
    </location>
</feature>
<keyword evidence="1" id="KW-0472">Membrane</keyword>
<feature type="domain" description="DUF4350" evidence="2">
    <location>
        <begin position="61"/>
        <end position="224"/>
    </location>
</feature>
<accession>A0A3S9PUI1</accession>
<keyword evidence="1" id="KW-0812">Transmembrane</keyword>
<keyword evidence="1" id="KW-1133">Transmembrane helix</keyword>
<dbReference type="Proteomes" id="UP000280344">
    <property type="component" value="Chromosome"/>
</dbReference>
<sequence length="384" mass="40343">MPSGGPGGERMSSDPKFAQLVAKKPLKNKVLFGIFTAIIIGLLALSIITLQGRGNQQTMHPDSVSPDGAGALGSIIEDRGATITVVRTADEALDHEGTILVWDPFSLLTERERESLIESGRPVVAVMDEGRGASLWLTGNPRAFSSSSATPTGPNCSVDWVSDLDAIDGATWGIDTNNIPATGCFPVTSGHYLAVEGNVSVFASPEVFTNDYLDRAHNAAVAIRALGHTDSVSWIIPTETTATDSSISAVPPALTGALAGFAIAALWYGICVRRPVGPLIPESLPVIVPSAESARGRARLYERGGNAGHAGKALRAGTIARVAARLGIPSEATPENVISRISEASGWHPDRVSQVLYGPPPTTDRELVDLAHELTALTKELIHD</sequence>
<evidence type="ECO:0000313" key="4">
    <source>
        <dbReference type="Proteomes" id="UP000280344"/>
    </source>
</evidence>
<dbReference type="EMBL" id="CP034593">
    <property type="protein sequence ID" value="AZQ76004.1"/>
    <property type="molecule type" value="Genomic_DNA"/>
</dbReference>
<dbReference type="InterPro" id="IPR025646">
    <property type="entry name" value="DUF4350"/>
</dbReference>
<dbReference type="OrthoDB" id="5241668at2"/>
<keyword evidence="4" id="KW-1185">Reference proteome</keyword>